<gene>
    <name evidence="1" type="ORF">O6R08_11080</name>
</gene>
<evidence type="ECO:0000313" key="1">
    <source>
        <dbReference type="EMBL" id="WCC79962.1"/>
    </source>
</evidence>
<evidence type="ECO:0000313" key="2">
    <source>
        <dbReference type="Proteomes" id="UP001212097"/>
    </source>
</evidence>
<reference evidence="1 2" key="1">
    <citation type="submission" date="2023-06" db="EMBL/GenBank/DDBJ databases">
        <title>The Gram-positive Non-spore-bearing Anaerobic Bacilli of Human Feces.</title>
        <authorList>
            <person name="Eggerth A.H."/>
        </authorList>
    </citation>
    <scope>NUCLEOTIDE SEQUENCE [LARGE SCALE GENOMIC DNA]</scope>
    <source>
        <strain evidence="1 2">CBA3108</strain>
    </source>
</reference>
<sequence length="76" mass="7853">MNTSGHEYPHGAMDRVLSAADGRKLPPDFALPHPSDYIEALTAIVPTAIADASVNASDVFGIGVDFASSTVIAAKI</sequence>
<dbReference type="Proteomes" id="UP001212097">
    <property type="component" value="Chromosome"/>
</dbReference>
<organism evidence="1 2">
    <name type="scientific">Cutibacterium equinum</name>
    <dbReference type="NCBI Taxonomy" id="3016342"/>
    <lineage>
        <taxon>Bacteria</taxon>
        <taxon>Bacillati</taxon>
        <taxon>Actinomycetota</taxon>
        <taxon>Actinomycetes</taxon>
        <taxon>Propionibacteriales</taxon>
        <taxon>Propionibacteriaceae</taxon>
        <taxon>Cutibacterium</taxon>
    </lineage>
</organism>
<proteinExistence type="predicted"/>
<dbReference type="EMBL" id="CP115668">
    <property type="protein sequence ID" value="WCC79962.1"/>
    <property type="molecule type" value="Genomic_DNA"/>
</dbReference>
<accession>A0ABY7QZL7</accession>
<dbReference type="Gene3D" id="3.30.420.40">
    <property type="match status" value="1"/>
</dbReference>
<keyword evidence="2" id="KW-1185">Reference proteome</keyword>
<name>A0ABY7QZL7_9ACTN</name>
<protein>
    <submittedName>
        <fullName evidence="1">Uncharacterized protein</fullName>
    </submittedName>
</protein>